<proteinExistence type="predicted"/>
<dbReference type="Proteomes" id="UP000600588">
    <property type="component" value="Unassembled WGS sequence"/>
</dbReference>
<reference evidence="8 9" key="1">
    <citation type="submission" date="2020-09" db="EMBL/GenBank/DDBJ databases">
        <title>TT11 complete genome.</title>
        <authorList>
            <person name="Wu Z."/>
        </authorList>
    </citation>
    <scope>NUCLEOTIDE SEQUENCE [LARGE SCALE GENOMIC DNA]</scope>
    <source>
        <strain evidence="8 9">TT11</strain>
    </source>
</reference>
<dbReference type="InterPro" id="IPR026444">
    <property type="entry name" value="Secre_tail"/>
</dbReference>
<dbReference type="GO" id="GO:0008270">
    <property type="term" value="F:zinc ion binding"/>
    <property type="evidence" value="ECO:0007669"/>
    <property type="project" value="InterPro"/>
</dbReference>
<dbReference type="GO" id="GO:0004222">
    <property type="term" value="F:metalloendopeptidase activity"/>
    <property type="evidence" value="ECO:0007669"/>
    <property type="project" value="InterPro"/>
</dbReference>
<dbReference type="RefSeq" id="WP_188229792.1">
    <property type="nucleotide sequence ID" value="NZ_JACVXB010000002.1"/>
</dbReference>
<dbReference type="InterPro" id="IPR014756">
    <property type="entry name" value="Ig_E-set"/>
</dbReference>
<keyword evidence="1" id="KW-0645">Protease</keyword>
<dbReference type="Gene3D" id="2.60.40.10">
    <property type="entry name" value="Immunoglobulins"/>
    <property type="match status" value="1"/>
</dbReference>
<dbReference type="SUPFAM" id="SSF55486">
    <property type="entry name" value="Metalloproteases ('zincins'), catalytic domain"/>
    <property type="match status" value="1"/>
</dbReference>
<keyword evidence="2" id="KW-0479">Metal-binding</keyword>
<dbReference type="GO" id="GO:0031012">
    <property type="term" value="C:extracellular matrix"/>
    <property type="evidence" value="ECO:0007669"/>
    <property type="project" value="InterPro"/>
</dbReference>
<evidence type="ECO:0000313" key="8">
    <source>
        <dbReference type="EMBL" id="MBD0832011.1"/>
    </source>
</evidence>
<dbReference type="NCBIfam" id="TIGR04183">
    <property type="entry name" value="Por_Secre_tail"/>
    <property type="match status" value="1"/>
</dbReference>
<dbReference type="EMBL" id="JACVXB010000002">
    <property type="protein sequence ID" value="MBD0832011.1"/>
    <property type="molecule type" value="Genomic_DNA"/>
</dbReference>
<evidence type="ECO:0000256" key="1">
    <source>
        <dbReference type="ARBA" id="ARBA00022670"/>
    </source>
</evidence>
<evidence type="ECO:0000256" key="4">
    <source>
        <dbReference type="ARBA" id="ARBA00022801"/>
    </source>
</evidence>
<dbReference type="InterPro" id="IPR024079">
    <property type="entry name" value="MetalloPept_cat_dom_sf"/>
</dbReference>
<gene>
    <name evidence="8" type="ORF">ICJ83_07690</name>
</gene>
<evidence type="ECO:0000313" key="9">
    <source>
        <dbReference type="Proteomes" id="UP000600588"/>
    </source>
</evidence>
<keyword evidence="4" id="KW-0378">Hydrolase</keyword>
<feature type="domain" description="Secretion system C-terminal sorting" evidence="7">
    <location>
        <begin position="521"/>
        <end position="594"/>
    </location>
</feature>
<dbReference type="InterPro" id="IPR001818">
    <property type="entry name" value="Pept_M10_metallopeptidase"/>
</dbReference>
<protein>
    <submittedName>
        <fullName evidence="8">T9SS type A sorting domain-containing protein</fullName>
    </submittedName>
</protein>
<dbReference type="Pfam" id="PF18962">
    <property type="entry name" value="Por_Secre_tail"/>
    <property type="match status" value="1"/>
</dbReference>
<evidence type="ECO:0000259" key="7">
    <source>
        <dbReference type="Pfam" id="PF18962"/>
    </source>
</evidence>
<name>A0A8J6QAJ4_9FLAO</name>
<dbReference type="Gene3D" id="3.40.390.10">
    <property type="entry name" value="Collagenase (Catalytic Domain)"/>
    <property type="match status" value="1"/>
</dbReference>
<keyword evidence="3" id="KW-0732">Signal</keyword>
<evidence type="ECO:0000256" key="2">
    <source>
        <dbReference type="ARBA" id="ARBA00022723"/>
    </source>
</evidence>
<comment type="caution">
    <text evidence="8">The sequence shown here is derived from an EMBL/GenBank/DDBJ whole genome shotgun (WGS) entry which is preliminary data.</text>
</comment>
<dbReference type="Pfam" id="PF00413">
    <property type="entry name" value="Peptidase_M10"/>
    <property type="match status" value="1"/>
</dbReference>
<keyword evidence="5" id="KW-0862">Zinc</keyword>
<dbReference type="SUPFAM" id="SSF81296">
    <property type="entry name" value="E set domains"/>
    <property type="match status" value="1"/>
</dbReference>
<dbReference type="InterPro" id="IPR013783">
    <property type="entry name" value="Ig-like_fold"/>
</dbReference>
<sequence>MKFLTNTSKKLTTLIILVFNVLIHAQHESLLKVKLSDQVSQSNQIVEGKVISKSSFWDEAHQFIYTKQIIEVYKVFKGEEVETIELITKGGIVGYDAIIVSHSLQLNEGDAGVFILDEIINSKNISIGSASKLFTSKFESQGFYKYNIRKNIASNGTEIFEDIPNNFYKSLENQTQKSAVIIKNNNLNLNSTLSGKVIQNNLVTNTTATMSSFNGKSYSAGTKSILTINGTGFGDTKGSVSFSDADFGGYFYSEALSSEILSWTDTKIEVEIPDTAGTGYVKVNTMDNGTVTSSEKLIVDYAEINLDYNGNSYQTQHVDKNGNGGYTWQMNQEFYESDANQAFTRALNTWKCGTGINWDISAELTSVTKYNSYDNVNSIIFSDDLGGTVLGQCYSRYAGCAEGSKIVWYVVELDIVFNRSINWNYSTSPPESNQIDFESVTVHELGHGHQLGHVVNSNYIMNYSLSTGKYLRSLTAVDLEGGQDVQSRSTSSEICGELSMVSASCSTLSNDEFELSSQFNIYPNPVESTLFIQNNENLNVHQITMHNIQGSVVFNQSLKNWNRTTEINVSHLTSGIYLLSIDTVHGTVRKKVLIK</sequence>
<evidence type="ECO:0000259" key="6">
    <source>
        <dbReference type="Pfam" id="PF00413"/>
    </source>
</evidence>
<feature type="domain" description="Peptidase M10 metallopeptidase" evidence="6">
    <location>
        <begin position="335"/>
        <end position="483"/>
    </location>
</feature>
<evidence type="ECO:0000256" key="5">
    <source>
        <dbReference type="ARBA" id="ARBA00022833"/>
    </source>
</evidence>
<keyword evidence="9" id="KW-1185">Reference proteome</keyword>
<dbReference type="AlphaFoldDB" id="A0A8J6QAJ4"/>
<evidence type="ECO:0000256" key="3">
    <source>
        <dbReference type="ARBA" id="ARBA00022729"/>
    </source>
</evidence>
<dbReference type="GO" id="GO:0006508">
    <property type="term" value="P:proteolysis"/>
    <property type="evidence" value="ECO:0007669"/>
    <property type="project" value="UniProtKB-KW"/>
</dbReference>
<organism evidence="8 9">
    <name type="scientific">Aestuariibaculum sediminum</name>
    <dbReference type="NCBI Taxonomy" id="2770637"/>
    <lineage>
        <taxon>Bacteria</taxon>
        <taxon>Pseudomonadati</taxon>
        <taxon>Bacteroidota</taxon>
        <taxon>Flavobacteriia</taxon>
        <taxon>Flavobacteriales</taxon>
        <taxon>Flavobacteriaceae</taxon>
    </lineage>
</organism>
<accession>A0A8J6QAJ4</accession>